<keyword evidence="2" id="KW-0812">Transmembrane</keyword>
<proteinExistence type="predicted"/>
<keyword evidence="5" id="KW-1185">Reference proteome</keyword>
<feature type="transmembrane region" description="Helical" evidence="2">
    <location>
        <begin position="99"/>
        <end position="121"/>
    </location>
</feature>
<gene>
    <name evidence="4" type="ORF">GQE99_06245</name>
</gene>
<feature type="transmembrane region" description="Helical" evidence="2">
    <location>
        <begin position="128"/>
        <end position="149"/>
    </location>
</feature>
<keyword evidence="2" id="KW-1133">Transmembrane helix</keyword>
<dbReference type="InterPro" id="IPR036938">
    <property type="entry name" value="PAP2/HPO_sf"/>
</dbReference>
<feature type="transmembrane region" description="Helical" evidence="2">
    <location>
        <begin position="199"/>
        <end position="220"/>
    </location>
</feature>
<comment type="caution">
    <text evidence="4">The sequence shown here is derived from an EMBL/GenBank/DDBJ whole genome shotgun (WGS) entry which is preliminary data.</text>
</comment>
<feature type="transmembrane region" description="Helical" evidence="2">
    <location>
        <begin position="39"/>
        <end position="59"/>
    </location>
</feature>
<feature type="transmembrane region" description="Helical" evidence="2">
    <location>
        <begin position="226"/>
        <end position="244"/>
    </location>
</feature>
<dbReference type="EMBL" id="WTUX01000010">
    <property type="protein sequence ID" value="MZR12619.1"/>
    <property type="molecule type" value="Genomic_DNA"/>
</dbReference>
<dbReference type="Proteomes" id="UP000467322">
    <property type="component" value="Unassembled WGS sequence"/>
</dbReference>
<evidence type="ECO:0000259" key="3">
    <source>
        <dbReference type="SMART" id="SM00014"/>
    </source>
</evidence>
<keyword evidence="2" id="KW-0472">Membrane</keyword>
<evidence type="ECO:0000313" key="4">
    <source>
        <dbReference type="EMBL" id="MZR12619.1"/>
    </source>
</evidence>
<dbReference type="SMART" id="SM00014">
    <property type="entry name" value="acidPPc"/>
    <property type="match status" value="1"/>
</dbReference>
<dbReference type="Gene3D" id="1.20.144.10">
    <property type="entry name" value="Phosphatidic acid phosphatase type 2/haloperoxidase"/>
    <property type="match status" value="2"/>
</dbReference>
<organism evidence="4 5">
    <name type="scientific">Maritimibacter harenae</name>
    <dbReference type="NCBI Taxonomy" id="2606218"/>
    <lineage>
        <taxon>Bacteria</taxon>
        <taxon>Pseudomonadati</taxon>
        <taxon>Pseudomonadota</taxon>
        <taxon>Alphaproteobacteria</taxon>
        <taxon>Rhodobacterales</taxon>
        <taxon>Roseobacteraceae</taxon>
        <taxon>Maritimibacter</taxon>
    </lineage>
</organism>
<dbReference type="CDD" id="cd03392">
    <property type="entry name" value="PAP2_like_2"/>
    <property type="match status" value="1"/>
</dbReference>
<dbReference type="AlphaFoldDB" id="A0A845M0R6"/>
<feature type="domain" description="Phosphatidic acid phosphatase type 2/haloperoxidase" evidence="3">
    <location>
        <begin position="127"/>
        <end position="241"/>
    </location>
</feature>
<dbReference type="SUPFAM" id="SSF48317">
    <property type="entry name" value="Acid phosphatase/Vanadium-dependent haloperoxidase"/>
    <property type="match status" value="1"/>
</dbReference>
<name>A0A845M0R6_9RHOB</name>
<dbReference type="Pfam" id="PF01569">
    <property type="entry name" value="PAP2"/>
    <property type="match status" value="1"/>
</dbReference>
<accession>A0A845M0R6</accession>
<dbReference type="InterPro" id="IPR000326">
    <property type="entry name" value="PAP2/HPO"/>
</dbReference>
<reference evidence="4 5" key="1">
    <citation type="submission" date="2019-12" db="EMBL/GenBank/DDBJ databases">
        <title>Maritimibacter sp. nov. sp. isolated from sea sand.</title>
        <authorList>
            <person name="Kim J."/>
            <person name="Jeong S.E."/>
            <person name="Jung H.S."/>
            <person name="Jeon C.O."/>
        </authorList>
    </citation>
    <scope>NUCLEOTIDE SEQUENCE [LARGE SCALE GENOMIC DNA]</scope>
    <source>
        <strain evidence="4 5">DP07</strain>
    </source>
</reference>
<evidence type="ECO:0000313" key="5">
    <source>
        <dbReference type="Proteomes" id="UP000467322"/>
    </source>
</evidence>
<protein>
    <submittedName>
        <fullName evidence="4">Phosphatase PAP2 family protein</fullName>
    </submittedName>
</protein>
<sequence>MPRVRALSGPKPRDAPEPSHPMPRHLRTLTALLRRAETVTLLAVLCVAGGLWAFAALAAEMLEGDLHVFDETLLMALRRAGDPARPIGGPHLEIVMRDITALGGITVLTLVTISAMVYLVLRRQRASALFLAVAVLGGQVLSRIAKAGFARPRPDLVPHGVDVTSASFPSGHSMMAAVTYLTLAVMLARQEPAWPIRAFFVVVAALLAISVGLSRVYLGVHWPSDVLAGWALGAAWALLVWLVARWMGRRGGIEPDRARPE</sequence>
<dbReference type="PANTHER" id="PTHR14969:SF13">
    <property type="entry name" value="AT30094P"/>
    <property type="match status" value="1"/>
</dbReference>
<feature type="region of interest" description="Disordered" evidence="1">
    <location>
        <begin position="1"/>
        <end position="23"/>
    </location>
</feature>
<feature type="transmembrane region" description="Helical" evidence="2">
    <location>
        <begin position="169"/>
        <end position="187"/>
    </location>
</feature>
<evidence type="ECO:0000256" key="2">
    <source>
        <dbReference type="SAM" id="Phobius"/>
    </source>
</evidence>
<dbReference type="PANTHER" id="PTHR14969">
    <property type="entry name" value="SPHINGOSINE-1-PHOSPHATE PHOSPHOHYDROLASE"/>
    <property type="match status" value="1"/>
</dbReference>
<evidence type="ECO:0000256" key="1">
    <source>
        <dbReference type="SAM" id="MobiDB-lite"/>
    </source>
</evidence>